<evidence type="ECO:0000256" key="18">
    <source>
        <dbReference type="SAM" id="Phobius"/>
    </source>
</evidence>
<feature type="transmembrane region" description="Helical" evidence="18">
    <location>
        <begin position="71"/>
        <end position="91"/>
    </location>
</feature>
<dbReference type="Proteomes" id="UP000828390">
    <property type="component" value="Unassembled WGS sequence"/>
</dbReference>
<feature type="signal peptide" evidence="19">
    <location>
        <begin position="1"/>
        <end position="23"/>
    </location>
</feature>
<keyword evidence="8" id="KW-0805">Transcription regulation</keyword>
<evidence type="ECO:0000256" key="1">
    <source>
        <dbReference type="ARBA" id="ARBA00004156"/>
    </source>
</evidence>
<evidence type="ECO:0000256" key="9">
    <source>
        <dbReference type="ARBA" id="ARBA00023136"/>
    </source>
</evidence>
<evidence type="ECO:0000256" key="14">
    <source>
        <dbReference type="ARBA" id="ARBA00035708"/>
    </source>
</evidence>
<evidence type="ECO:0000256" key="6">
    <source>
        <dbReference type="ARBA" id="ARBA00022753"/>
    </source>
</evidence>
<feature type="chain" id="PRO_5038789438" description="WW domain binding protein VOPP1" evidence="19">
    <location>
        <begin position="24"/>
        <end position="227"/>
    </location>
</feature>
<comment type="similarity">
    <text evidence="3">Belongs to the VOPP1/ECOP family.</text>
</comment>
<evidence type="ECO:0000256" key="10">
    <source>
        <dbReference type="ARBA" id="ARBA00023163"/>
    </source>
</evidence>
<evidence type="ECO:0000256" key="15">
    <source>
        <dbReference type="ARBA" id="ARBA00035715"/>
    </source>
</evidence>
<reference evidence="20" key="2">
    <citation type="submission" date="2020-11" db="EMBL/GenBank/DDBJ databases">
        <authorList>
            <person name="McCartney M.A."/>
            <person name="Auch B."/>
            <person name="Kono T."/>
            <person name="Mallez S."/>
            <person name="Becker A."/>
            <person name="Gohl D.M."/>
            <person name="Silverstein K.A.T."/>
            <person name="Koren S."/>
            <person name="Bechman K.B."/>
            <person name="Herman A."/>
            <person name="Abrahante J.E."/>
            <person name="Garbe J."/>
        </authorList>
    </citation>
    <scope>NUCLEOTIDE SEQUENCE</scope>
    <source>
        <strain evidence="20">Duluth1</strain>
        <tissue evidence="20">Whole animal</tissue>
    </source>
</reference>
<accession>A0A9D4J5J0</accession>
<evidence type="ECO:0000256" key="19">
    <source>
        <dbReference type="SAM" id="SignalP"/>
    </source>
</evidence>
<keyword evidence="6" id="KW-0967">Endosome</keyword>
<keyword evidence="21" id="KW-1185">Reference proteome</keyword>
<evidence type="ECO:0000256" key="4">
    <source>
        <dbReference type="ARBA" id="ARBA00022692"/>
    </source>
</evidence>
<evidence type="ECO:0000256" key="7">
    <source>
        <dbReference type="ARBA" id="ARBA00022989"/>
    </source>
</evidence>
<dbReference type="AlphaFoldDB" id="A0A9D4J5J0"/>
<keyword evidence="5 19" id="KW-0732">Signal</keyword>
<keyword evidence="4 18" id="KW-0812">Transmembrane</keyword>
<dbReference type="OrthoDB" id="6629737at2759"/>
<evidence type="ECO:0000256" key="3">
    <source>
        <dbReference type="ARBA" id="ARBA00006655"/>
    </source>
</evidence>
<dbReference type="PANTHER" id="PTHR14971">
    <property type="entry name" value="VESICULAR, OVEREXPRESSED IN CANCER, PROSURVIVAL PROTEIN 1"/>
    <property type="match status" value="1"/>
</dbReference>
<name>A0A9D4J5J0_DREPO</name>
<comment type="caution">
    <text evidence="20">The sequence shown here is derived from an EMBL/GenBank/DDBJ whole genome shotgun (WGS) entry which is preliminary data.</text>
</comment>
<evidence type="ECO:0000256" key="8">
    <source>
        <dbReference type="ARBA" id="ARBA00023015"/>
    </source>
</evidence>
<evidence type="ECO:0000256" key="2">
    <source>
        <dbReference type="ARBA" id="ARBA00004656"/>
    </source>
</evidence>
<dbReference type="GO" id="GO:0005765">
    <property type="term" value="C:lysosomal membrane"/>
    <property type="evidence" value="ECO:0007669"/>
    <property type="project" value="UniProtKB-SubCell"/>
</dbReference>
<evidence type="ECO:0000313" key="21">
    <source>
        <dbReference type="Proteomes" id="UP000828390"/>
    </source>
</evidence>
<feature type="compositionally biased region" description="Polar residues" evidence="17">
    <location>
        <begin position="209"/>
        <end position="227"/>
    </location>
</feature>
<evidence type="ECO:0000256" key="11">
    <source>
        <dbReference type="ARBA" id="ARBA00023228"/>
    </source>
</evidence>
<evidence type="ECO:0000256" key="12">
    <source>
        <dbReference type="ARBA" id="ARBA00023329"/>
    </source>
</evidence>
<keyword evidence="9 18" id="KW-0472">Membrane</keyword>
<organism evidence="20 21">
    <name type="scientific">Dreissena polymorpha</name>
    <name type="common">Zebra mussel</name>
    <name type="synonym">Mytilus polymorpha</name>
    <dbReference type="NCBI Taxonomy" id="45954"/>
    <lineage>
        <taxon>Eukaryota</taxon>
        <taxon>Metazoa</taxon>
        <taxon>Spiralia</taxon>
        <taxon>Lophotrochozoa</taxon>
        <taxon>Mollusca</taxon>
        <taxon>Bivalvia</taxon>
        <taxon>Autobranchia</taxon>
        <taxon>Heteroconchia</taxon>
        <taxon>Euheterodonta</taxon>
        <taxon>Imparidentia</taxon>
        <taxon>Neoheterodontei</taxon>
        <taxon>Myida</taxon>
        <taxon>Dreissenoidea</taxon>
        <taxon>Dreissenidae</taxon>
        <taxon>Dreissena</taxon>
    </lineage>
</organism>
<dbReference type="EMBL" id="JAIWYP010000007">
    <property type="protein sequence ID" value="KAH3796729.1"/>
    <property type="molecule type" value="Genomic_DNA"/>
</dbReference>
<reference evidence="20" key="1">
    <citation type="journal article" date="2019" name="bioRxiv">
        <title>The Genome of the Zebra Mussel, Dreissena polymorpha: A Resource for Invasive Species Research.</title>
        <authorList>
            <person name="McCartney M.A."/>
            <person name="Auch B."/>
            <person name="Kono T."/>
            <person name="Mallez S."/>
            <person name="Zhang Y."/>
            <person name="Obille A."/>
            <person name="Becker A."/>
            <person name="Abrahante J.E."/>
            <person name="Garbe J."/>
            <person name="Badalamenti J.P."/>
            <person name="Herman A."/>
            <person name="Mangelson H."/>
            <person name="Liachko I."/>
            <person name="Sullivan S."/>
            <person name="Sone E.D."/>
            <person name="Koren S."/>
            <person name="Silverstein K.A.T."/>
            <person name="Beckman K.B."/>
            <person name="Gohl D.M."/>
        </authorList>
    </citation>
    <scope>NUCLEOTIDE SEQUENCE</scope>
    <source>
        <strain evidence="20">Duluth1</strain>
        <tissue evidence="20">Whole animal</tissue>
    </source>
</reference>
<keyword evidence="12" id="KW-0968">Cytoplasmic vesicle</keyword>
<evidence type="ECO:0000256" key="16">
    <source>
        <dbReference type="ARBA" id="ARBA00046288"/>
    </source>
</evidence>
<dbReference type="GO" id="GO:0031902">
    <property type="term" value="C:late endosome membrane"/>
    <property type="evidence" value="ECO:0007669"/>
    <property type="project" value="UniProtKB-SubCell"/>
</dbReference>
<protein>
    <recommendedName>
        <fullName evidence="14">WW domain binding protein VOPP1</fullName>
    </recommendedName>
    <alternativeName>
        <fullName evidence="15">Vesicular, overexpressed in cancer, prosurvival protein 1</fullName>
    </alternativeName>
</protein>
<gene>
    <name evidence="20" type="ORF">DPMN_150299</name>
</gene>
<comment type="subcellular location">
    <subcellularLocation>
        <location evidence="1">Cytoplasmic vesicle membrane</location>
    </subcellularLocation>
    <subcellularLocation>
        <location evidence="16">Endomembrane system</location>
        <topology evidence="16">Single-pass type I membrane protein</topology>
    </subcellularLocation>
    <subcellularLocation>
        <location evidence="13">Late endosome membrane</location>
        <topology evidence="13">Single-pass membrane protein</topology>
    </subcellularLocation>
    <subcellularLocation>
        <location evidence="2">Lysosome membrane</location>
    </subcellularLocation>
</comment>
<keyword evidence="10" id="KW-0804">Transcription</keyword>
<feature type="compositionally biased region" description="Polar residues" evidence="17">
    <location>
        <begin position="163"/>
        <end position="191"/>
    </location>
</feature>
<evidence type="ECO:0000256" key="13">
    <source>
        <dbReference type="ARBA" id="ARBA00035628"/>
    </source>
</evidence>
<keyword evidence="7 18" id="KW-1133">Transmembrane helix</keyword>
<evidence type="ECO:0000256" key="5">
    <source>
        <dbReference type="ARBA" id="ARBA00022729"/>
    </source>
</evidence>
<proteinExistence type="inferred from homology"/>
<evidence type="ECO:0000313" key="20">
    <source>
        <dbReference type="EMBL" id="KAH3796729.1"/>
    </source>
</evidence>
<keyword evidence="11" id="KW-0458">Lysosome</keyword>
<sequence>MSIVQVSLSFCLLVFYFFTTVLAEICDDGTKCSQAYYCCRAGCCFGSRDSIDDVNDRRYAYGYRLSIWNMWYFWFVVLFLMMMCFGGCGYYKQRQRLTARGLQGQGRPSFISIFQATRRQRRNMGHAPTPQSDLMMVYPDPVMSNSFAPPPYNEVVSHPSMFPPSTKTSYPSNAHNYLQGPTSFSESSVQMPQPPPYNEVANEGVSLAVSANQNLPNNSPANRNASQ</sequence>
<dbReference type="PANTHER" id="PTHR14971:SF2">
    <property type="entry name" value="VESICULAR, OVEREXPRESSED IN CANCER, PROSURVIVAL PROTEIN 1"/>
    <property type="match status" value="1"/>
</dbReference>
<feature type="region of interest" description="Disordered" evidence="17">
    <location>
        <begin position="163"/>
        <end position="227"/>
    </location>
</feature>
<dbReference type="InterPro" id="IPR026229">
    <property type="entry name" value="VOPP1"/>
</dbReference>
<evidence type="ECO:0000256" key="17">
    <source>
        <dbReference type="SAM" id="MobiDB-lite"/>
    </source>
</evidence>